<comment type="caution">
    <text evidence="1">The sequence shown here is derived from an EMBL/GenBank/DDBJ whole genome shotgun (WGS) entry which is preliminary data.</text>
</comment>
<dbReference type="HOGENOM" id="CLU_1516928_0_0_9"/>
<keyword evidence="2" id="KW-1185">Reference proteome</keyword>
<dbReference type="Proteomes" id="UP000003494">
    <property type="component" value="Unassembled WGS sequence"/>
</dbReference>
<accession>C4G925</accession>
<gene>
    <name evidence="1" type="ORF">GCWU000342_00475</name>
</gene>
<reference evidence="1" key="1">
    <citation type="submission" date="2009-04" db="EMBL/GenBank/DDBJ databases">
        <authorList>
            <person name="Weinstock G."/>
            <person name="Sodergren E."/>
            <person name="Clifton S."/>
            <person name="Fulton L."/>
            <person name="Fulton B."/>
            <person name="Courtney L."/>
            <person name="Fronick C."/>
            <person name="Harrison M."/>
            <person name="Strong C."/>
            <person name="Farmer C."/>
            <person name="Delahaunty K."/>
            <person name="Markovic C."/>
            <person name="Hall O."/>
            <person name="Minx P."/>
            <person name="Tomlinson C."/>
            <person name="Mitreva M."/>
            <person name="Nelson J."/>
            <person name="Hou S."/>
            <person name="Wollam A."/>
            <person name="Pepin K.H."/>
            <person name="Johnson M."/>
            <person name="Bhonagiri V."/>
            <person name="Nash W.E."/>
            <person name="Warren W."/>
            <person name="Chinwalla A."/>
            <person name="Mardis E.R."/>
            <person name="Wilson R.K."/>
        </authorList>
    </citation>
    <scope>NUCLEOTIDE SEQUENCE [LARGE SCALE GENOMIC DNA]</scope>
    <source>
        <strain evidence="1">DSM 14600</strain>
    </source>
</reference>
<dbReference type="STRING" id="626523.GCWU000342_00475"/>
<dbReference type="eggNOG" id="ENOG50330XY">
    <property type="taxonomic scope" value="Bacteria"/>
</dbReference>
<name>C4G925_9FIRM</name>
<evidence type="ECO:0008006" key="3">
    <source>
        <dbReference type="Google" id="ProtNLM"/>
    </source>
</evidence>
<dbReference type="AlphaFoldDB" id="C4G925"/>
<dbReference type="InterPro" id="IPR008792">
    <property type="entry name" value="PQQD"/>
</dbReference>
<dbReference type="InterPro" id="IPR041881">
    <property type="entry name" value="PqqD_sf"/>
</dbReference>
<dbReference type="Gene3D" id="1.10.10.1150">
    <property type="entry name" value="Coenzyme PQQ synthesis protein D (PqqD)"/>
    <property type="match status" value="1"/>
</dbReference>
<dbReference type="EMBL" id="ACIP02000001">
    <property type="protein sequence ID" value="EEP29122.1"/>
    <property type="molecule type" value="Genomic_DNA"/>
</dbReference>
<organism evidence="1 2">
    <name type="scientific">Shuttleworthella satelles DSM 14600</name>
    <dbReference type="NCBI Taxonomy" id="626523"/>
    <lineage>
        <taxon>Bacteria</taxon>
        <taxon>Bacillati</taxon>
        <taxon>Bacillota</taxon>
        <taxon>Clostridia</taxon>
        <taxon>Lachnospirales</taxon>
        <taxon>Lachnospiraceae</taxon>
        <taxon>Shuttleworthella</taxon>
    </lineage>
</organism>
<evidence type="ECO:0000313" key="2">
    <source>
        <dbReference type="Proteomes" id="UP000003494"/>
    </source>
</evidence>
<dbReference type="Pfam" id="PF05402">
    <property type="entry name" value="PqqD"/>
    <property type="match status" value="1"/>
</dbReference>
<evidence type="ECO:0000313" key="1">
    <source>
        <dbReference type="EMBL" id="EEP29122.1"/>
    </source>
</evidence>
<proteinExistence type="predicted"/>
<protein>
    <recommendedName>
        <fullName evidence="3">Coenzyme PQQ synthesis protein D (PqqD)</fullName>
    </recommendedName>
</protein>
<sequence>MELFVYGIRCYTWPGAIIHSRRSAIQEACITLPVSIGHSKSLYGMRVFTGRIFDCQGGQMAKQKENFLDYYPRRNANVDWRQKGNAVEVDMVHKGISHWIAQRFFRRPRVSHIRLDDFGSFIWLQMDGSRSVQEIGQAVKERFGQKAEPLYERLSQYIKTLHREGFIVYENKIKKRG</sequence>